<sequence length="47" mass="4701">MRATLLSRLAAVLIPKIVVVVDGAHGANVHALGVIAVGVNRGKQGTG</sequence>
<accession>A0AAU7TY77</accession>
<reference evidence="1" key="1">
    <citation type="submission" date="2024-06" db="EMBL/GenBank/DDBJ databases">
        <title>Multiomics insights into the TNT degradation mechanism by Pantoea sp. BJ2 isolated from an ammunition destruction site.</title>
        <authorList>
            <person name="Luo J."/>
        </authorList>
    </citation>
    <scope>NUCLEOTIDE SEQUENCE</scope>
    <source>
        <strain evidence="1">BJ2</strain>
    </source>
</reference>
<gene>
    <name evidence="1" type="ORF">AAF463_04270</name>
</gene>
<protein>
    <submittedName>
        <fullName evidence="1">Uncharacterized protein</fullName>
    </submittedName>
</protein>
<evidence type="ECO:0000313" key="1">
    <source>
        <dbReference type="EMBL" id="XBV45547.1"/>
    </source>
</evidence>
<dbReference type="EMBL" id="CP158292">
    <property type="protein sequence ID" value="XBV45547.1"/>
    <property type="molecule type" value="Genomic_DNA"/>
</dbReference>
<name>A0AAU7TY77_9GAMM</name>
<organism evidence="1">
    <name type="scientific">Pantoea sp. BJ2</name>
    <dbReference type="NCBI Taxonomy" id="3141322"/>
    <lineage>
        <taxon>Bacteria</taxon>
        <taxon>Pseudomonadati</taxon>
        <taxon>Pseudomonadota</taxon>
        <taxon>Gammaproteobacteria</taxon>
        <taxon>Enterobacterales</taxon>
        <taxon>Erwiniaceae</taxon>
        <taxon>Pantoea</taxon>
    </lineage>
</organism>
<proteinExistence type="predicted"/>
<dbReference type="AlphaFoldDB" id="A0AAU7TY77"/>
<dbReference type="RefSeq" id="WP_350261580.1">
    <property type="nucleotide sequence ID" value="NZ_CP158292.1"/>
</dbReference>